<dbReference type="Proteomes" id="UP000594263">
    <property type="component" value="Unplaced"/>
</dbReference>
<feature type="compositionally biased region" description="Pro residues" evidence="1">
    <location>
        <begin position="1"/>
        <end position="16"/>
    </location>
</feature>
<organism evidence="2 3">
    <name type="scientific">Kalanchoe fedtschenkoi</name>
    <name type="common">Lavender scallops</name>
    <name type="synonym">South American air plant</name>
    <dbReference type="NCBI Taxonomy" id="63787"/>
    <lineage>
        <taxon>Eukaryota</taxon>
        <taxon>Viridiplantae</taxon>
        <taxon>Streptophyta</taxon>
        <taxon>Embryophyta</taxon>
        <taxon>Tracheophyta</taxon>
        <taxon>Spermatophyta</taxon>
        <taxon>Magnoliopsida</taxon>
        <taxon>eudicotyledons</taxon>
        <taxon>Gunneridae</taxon>
        <taxon>Pentapetalae</taxon>
        <taxon>Saxifragales</taxon>
        <taxon>Crassulaceae</taxon>
        <taxon>Kalanchoe</taxon>
    </lineage>
</organism>
<dbReference type="Gramene" id="Kaladp0005s0064.1.v1.1">
    <property type="protein sequence ID" value="Kaladp0005s0064.1.v1.1.CDS.1"/>
    <property type="gene ID" value="Kaladp0005s0064.v1.1"/>
</dbReference>
<keyword evidence="3" id="KW-1185">Reference proteome</keyword>
<sequence>MQRPLGPHPQQQPPQQPSAVAYPHLDEYAQILASNEVEFPLYSSNLLNQQQAGQFQGSHSSSSSSSMFGSSGYSDNSLLQQQQQQQQQQFGYYPQWYGGSSGPSDFPGHGNDFSG</sequence>
<feature type="compositionally biased region" description="Low complexity" evidence="1">
    <location>
        <begin position="50"/>
        <end position="89"/>
    </location>
</feature>
<protein>
    <submittedName>
        <fullName evidence="2">Uncharacterized protein</fullName>
    </submittedName>
</protein>
<proteinExistence type="predicted"/>
<feature type="region of interest" description="Disordered" evidence="1">
    <location>
        <begin position="1"/>
        <end position="20"/>
    </location>
</feature>
<name>A0A7N0RAN0_KALFE</name>
<reference evidence="2" key="1">
    <citation type="submission" date="2021-01" db="UniProtKB">
        <authorList>
            <consortium name="EnsemblPlants"/>
        </authorList>
    </citation>
    <scope>IDENTIFICATION</scope>
</reference>
<dbReference type="EnsemblPlants" id="Kaladp0005s0064.1.v1.1">
    <property type="protein sequence ID" value="Kaladp0005s0064.1.v1.1.CDS.1"/>
    <property type="gene ID" value="Kaladp0005s0064.v1.1"/>
</dbReference>
<evidence type="ECO:0000313" key="2">
    <source>
        <dbReference type="EnsemblPlants" id="Kaladp0005s0064.1.v1.1.CDS.1"/>
    </source>
</evidence>
<evidence type="ECO:0000256" key="1">
    <source>
        <dbReference type="SAM" id="MobiDB-lite"/>
    </source>
</evidence>
<evidence type="ECO:0000313" key="3">
    <source>
        <dbReference type="Proteomes" id="UP000594263"/>
    </source>
</evidence>
<feature type="region of interest" description="Disordered" evidence="1">
    <location>
        <begin position="50"/>
        <end position="115"/>
    </location>
</feature>
<dbReference type="AlphaFoldDB" id="A0A7N0RAN0"/>
<accession>A0A7N0RAN0</accession>